<keyword evidence="2" id="KW-0812">Transmembrane</keyword>
<evidence type="ECO:0008006" key="5">
    <source>
        <dbReference type="Google" id="ProtNLM"/>
    </source>
</evidence>
<dbReference type="AlphaFoldDB" id="A0A8T0H983"/>
<keyword evidence="4" id="KW-1185">Reference proteome</keyword>
<keyword evidence="2" id="KW-0472">Membrane</keyword>
<feature type="compositionally biased region" description="Basic and acidic residues" evidence="1">
    <location>
        <begin position="171"/>
        <end position="180"/>
    </location>
</feature>
<evidence type="ECO:0000313" key="4">
    <source>
        <dbReference type="Proteomes" id="UP000822688"/>
    </source>
</evidence>
<dbReference type="EMBL" id="CM026428">
    <property type="protein sequence ID" value="KAG0566759.1"/>
    <property type="molecule type" value="Genomic_DNA"/>
</dbReference>
<keyword evidence="2" id="KW-1133">Transmembrane helix</keyword>
<evidence type="ECO:0000256" key="2">
    <source>
        <dbReference type="SAM" id="Phobius"/>
    </source>
</evidence>
<comment type="caution">
    <text evidence="3">The sequence shown here is derived from an EMBL/GenBank/DDBJ whole genome shotgun (WGS) entry which is preliminary data.</text>
</comment>
<reference evidence="3" key="1">
    <citation type="submission" date="2020-06" db="EMBL/GenBank/DDBJ databases">
        <title>WGS assembly of Ceratodon purpureus strain R40.</title>
        <authorList>
            <person name="Carey S.B."/>
            <person name="Jenkins J."/>
            <person name="Shu S."/>
            <person name="Lovell J.T."/>
            <person name="Sreedasyam A."/>
            <person name="Maumus F."/>
            <person name="Tiley G.P."/>
            <person name="Fernandez-Pozo N."/>
            <person name="Barry K."/>
            <person name="Chen C."/>
            <person name="Wang M."/>
            <person name="Lipzen A."/>
            <person name="Daum C."/>
            <person name="Saski C.A."/>
            <person name="Payton A.C."/>
            <person name="Mcbreen J.C."/>
            <person name="Conrad R.E."/>
            <person name="Kollar L.M."/>
            <person name="Olsson S."/>
            <person name="Huttunen S."/>
            <person name="Landis J.B."/>
            <person name="Wickett N.J."/>
            <person name="Johnson M.G."/>
            <person name="Rensing S.A."/>
            <person name="Grimwood J."/>
            <person name="Schmutz J."/>
            <person name="Mcdaniel S.F."/>
        </authorList>
    </citation>
    <scope>NUCLEOTIDE SEQUENCE</scope>
    <source>
        <strain evidence="3">R40</strain>
    </source>
</reference>
<gene>
    <name evidence="3" type="ORF">KC19_7G086000</name>
</gene>
<sequence>MTITVNWTITIPNRADTFQRLQSKRIVIWAPTSLTSISTFRATVAAICLLGIFIICCFCSLNTVAVSSLRRFSVTLARETRDQQECEQNRVFNPLWMPCAPTLADYNIESTPNPLMLMQRRKELKTKILRMRTPFSLMDRILRASHVKTSHYTCVRCRFPCAPASPPLRDSSSDDDKSDTLEAASKNRSGCCLRSPGSDDGTPSSEVDRDSTTPRDPQLLSAQPCDPPQVGSQPVAPSTAIPALTQANWRPSQQGATRDIEKYPAEPGIYLRDQYNRQDGGPQGNRGGSENITVGYAFVQHRLAPSQGVHVDPNLTCARNRFVFGAEDEILDPTLATKILDSVSDSEVEEEVVAESDLEFESEMRFEAASNLGDGSSLSFSRGLRVSESPPAERGSDSGRTSECFRSPLSDLYEDVLESCSPISSRRSPWRSDASMYADPSALRMQQRS</sequence>
<name>A0A8T0H983_CERPU</name>
<feature type="region of interest" description="Disordered" evidence="1">
    <location>
        <begin position="165"/>
        <end position="237"/>
    </location>
</feature>
<feature type="transmembrane region" description="Helical" evidence="2">
    <location>
        <begin position="40"/>
        <end position="61"/>
    </location>
</feature>
<proteinExistence type="predicted"/>
<organism evidence="3 4">
    <name type="scientific">Ceratodon purpureus</name>
    <name type="common">Fire moss</name>
    <name type="synonym">Dicranum purpureum</name>
    <dbReference type="NCBI Taxonomy" id="3225"/>
    <lineage>
        <taxon>Eukaryota</taxon>
        <taxon>Viridiplantae</taxon>
        <taxon>Streptophyta</taxon>
        <taxon>Embryophyta</taxon>
        <taxon>Bryophyta</taxon>
        <taxon>Bryophytina</taxon>
        <taxon>Bryopsida</taxon>
        <taxon>Dicranidae</taxon>
        <taxon>Pseudoditrichales</taxon>
        <taxon>Ditrichaceae</taxon>
        <taxon>Ceratodon</taxon>
    </lineage>
</organism>
<dbReference type="Proteomes" id="UP000822688">
    <property type="component" value="Chromosome 7"/>
</dbReference>
<feature type="region of interest" description="Disordered" evidence="1">
    <location>
        <begin position="374"/>
        <end position="404"/>
    </location>
</feature>
<evidence type="ECO:0000313" key="3">
    <source>
        <dbReference type="EMBL" id="KAG0566759.1"/>
    </source>
</evidence>
<protein>
    <recommendedName>
        <fullName evidence="5">Transmembrane protein</fullName>
    </recommendedName>
</protein>
<evidence type="ECO:0000256" key="1">
    <source>
        <dbReference type="SAM" id="MobiDB-lite"/>
    </source>
</evidence>
<accession>A0A8T0H983</accession>
<feature type="region of interest" description="Disordered" evidence="1">
    <location>
        <begin position="420"/>
        <end position="449"/>
    </location>
</feature>